<evidence type="ECO:0000313" key="2">
    <source>
        <dbReference type="EMBL" id="OGN13366.1"/>
    </source>
</evidence>
<dbReference type="AlphaFoldDB" id="A0A1F8FLM2"/>
<organism evidence="2 3">
    <name type="scientific">Candidatus Yanofskybacteria bacterium RIFCSPHIGHO2_02_FULL_43_15c</name>
    <dbReference type="NCBI Taxonomy" id="1802679"/>
    <lineage>
        <taxon>Bacteria</taxon>
        <taxon>Candidatus Yanofskyibacteriota</taxon>
    </lineage>
</organism>
<evidence type="ECO:0000313" key="3">
    <source>
        <dbReference type="Proteomes" id="UP000178197"/>
    </source>
</evidence>
<name>A0A1F8FLM2_9BACT</name>
<accession>A0A1F8FLM2</accession>
<feature type="region of interest" description="Disordered" evidence="1">
    <location>
        <begin position="113"/>
        <end position="141"/>
    </location>
</feature>
<gene>
    <name evidence="2" type="ORF">A3C71_01415</name>
</gene>
<comment type="caution">
    <text evidence="2">The sequence shown here is derived from an EMBL/GenBank/DDBJ whole genome shotgun (WGS) entry which is preliminary data.</text>
</comment>
<sequence length="141" mass="16307">MRNIYSPIEVDEEFMLRDDEKHELFYAKINKLPEEMQDILFDENTDNILRKIAEQFQLNQNQTIEMVRLVRDIIIKDAQKENVIADLTDRLQIGENIARDIANKLTANLLSPAAAPSISESGPPKEEFNKVNPNNVLDLRK</sequence>
<evidence type="ECO:0000256" key="1">
    <source>
        <dbReference type="SAM" id="MobiDB-lite"/>
    </source>
</evidence>
<dbReference type="Proteomes" id="UP000178197">
    <property type="component" value="Unassembled WGS sequence"/>
</dbReference>
<protein>
    <submittedName>
        <fullName evidence="2">Uncharacterized protein</fullName>
    </submittedName>
</protein>
<reference evidence="2 3" key="1">
    <citation type="journal article" date="2016" name="Nat. Commun.">
        <title>Thousands of microbial genomes shed light on interconnected biogeochemical processes in an aquifer system.</title>
        <authorList>
            <person name="Anantharaman K."/>
            <person name="Brown C.T."/>
            <person name="Hug L.A."/>
            <person name="Sharon I."/>
            <person name="Castelle C.J."/>
            <person name="Probst A.J."/>
            <person name="Thomas B.C."/>
            <person name="Singh A."/>
            <person name="Wilkins M.J."/>
            <person name="Karaoz U."/>
            <person name="Brodie E.L."/>
            <person name="Williams K.H."/>
            <person name="Hubbard S.S."/>
            <person name="Banfield J.F."/>
        </authorList>
    </citation>
    <scope>NUCLEOTIDE SEQUENCE [LARGE SCALE GENOMIC DNA]</scope>
</reference>
<dbReference type="EMBL" id="MGJT01000008">
    <property type="protein sequence ID" value="OGN13366.1"/>
    <property type="molecule type" value="Genomic_DNA"/>
</dbReference>
<proteinExistence type="predicted"/>